<reference evidence="4" key="1">
    <citation type="journal article" date="2019" name="Int. J. Syst. Evol. Microbiol.">
        <title>The Global Catalogue of Microorganisms (GCM) 10K type strain sequencing project: providing services to taxonomists for standard genome sequencing and annotation.</title>
        <authorList>
            <consortium name="The Broad Institute Genomics Platform"/>
            <consortium name="The Broad Institute Genome Sequencing Center for Infectious Disease"/>
            <person name="Wu L."/>
            <person name="Ma J."/>
        </authorList>
    </citation>
    <scope>NUCLEOTIDE SEQUENCE [LARGE SCALE GENOMIC DNA]</scope>
    <source>
        <strain evidence="4">JCM 17979</strain>
    </source>
</reference>
<evidence type="ECO:0000256" key="1">
    <source>
        <dbReference type="SAM" id="MobiDB-lite"/>
    </source>
</evidence>
<name>A0ABP9BTW9_9PSEU</name>
<dbReference type="Proteomes" id="UP001500928">
    <property type="component" value="Unassembled WGS sequence"/>
</dbReference>
<dbReference type="RefSeq" id="WP_345419520.1">
    <property type="nucleotide sequence ID" value="NZ_BAABHO010000036.1"/>
</dbReference>
<dbReference type="Pfam" id="PF13452">
    <property type="entry name" value="FAS1_DH_region"/>
    <property type="match status" value="1"/>
</dbReference>
<comment type="caution">
    <text evidence="3">The sequence shown here is derived from an EMBL/GenBank/DDBJ whole genome shotgun (WGS) entry which is preliminary data.</text>
</comment>
<evidence type="ECO:0000313" key="4">
    <source>
        <dbReference type="Proteomes" id="UP001500928"/>
    </source>
</evidence>
<dbReference type="InterPro" id="IPR052741">
    <property type="entry name" value="Mitochondrial_HTD2"/>
</dbReference>
<dbReference type="InterPro" id="IPR039569">
    <property type="entry name" value="FAS1-like_DH_region"/>
</dbReference>
<organism evidence="3 4">
    <name type="scientific">Actinomycetospora chlora</name>
    <dbReference type="NCBI Taxonomy" id="663608"/>
    <lineage>
        <taxon>Bacteria</taxon>
        <taxon>Bacillati</taxon>
        <taxon>Actinomycetota</taxon>
        <taxon>Actinomycetes</taxon>
        <taxon>Pseudonocardiales</taxon>
        <taxon>Pseudonocardiaceae</taxon>
        <taxon>Actinomycetospora</taxon>
    </lineage>
</organism>
<dbReference type="SUPFAM" id="SSF54637">
    <property type="entry name" value="Thioesterase/thiol ester dehydrase-isomerase"/>
    <property type="match status" value="2"/>
</dbReference>
<evidence type="ECO:0000259" key="2">
    <source>
        <dbReference type="Pfam" id="PF13452"/>
    </source>
</evidence>
<dbReference type="EMBL" id="BAABHO010000036">
    <property type="protein sequence ID" value="GAA4800111.1"/>
    <property type="molecule type" value="Genomic_DNA"/>
</dbReference>
<accession>A0ABP9BTW9</accession>
<evidence type="ECO:0000313" key="3">
    <source>
        <dbReference type="EMBL" id="GAA4800111.1"/>
    </source>
</evidence>
<keyword evidence="4" id="KW-1185">Reference proteome</keyword>
<dbReference type="InterPro" id="IPR029069">
    <property type="entry name" value="HotDog_dom_sf"/>
</dbReference>
<proteinExistence type="predicted"/>
<dbReference type="Gene3D" id="3.10.129.10">
    <property type="entry name" value="Hotdog Thioesterase"/>
    <property type="match status" value="2"/>
</dbReference>
<gene>
    <name evidence="3" type="ORF">GCM10023200_41240</name>
</gene>
<dbReference type="PANTHER" id="PTHR28152">
    <property type="entry name" value="HYDROXYACYL-THIOESTER DEHYDRATASE TYPE 2, MITOCHONDRIAL"/>
    <property type="match status" value="1"/>
</dbReference>
<feature type="region of interest" description="Disordered" evidence="1">
    <location>
        <begin position="152"/>
        <end position="174"/>
    </location>
</feature>
<protein>
    <submittedName>
        <fullName evidence="3">MaoC family dehydratase N-terminal domain-containing protein</fullName>
    </submittedName>
</protein>
<sequence>MGEVDLAAATAAWSPAPVSTTGSTPAWSVAAFSGLLDLPPVAGEGDALPPLWHWFGFLDHPRQDELGDDGHPAAGTFLPPVPDRRRMIAGGRLEVRRPMRVGEELTRVSALTASEVKHGRSGAMLLVTVRHEYTGADGALAVAEEQDVVYRSQPPGASRGIAAPDPPGSAPAASGEAVELRTDPTLLFRFSALTYNTHRIHYDEPYVTGVEGYPGLVVHGPLLALMLLEIPRRHRPGRGVAHCAYRLARPVFSGATVRADHEDSPGGDVLRVTGGVPGAPPSITATITLDTEEQHR</sequence>
<dbReference type="PANTHER" id="PTHR28152:SF1">
    <property type="entry name" value="HYDROXYACYL-THIOESTER DEHYDRATASE TYPE 2, MITOCHONDRIAL"/>
    <property type="match status" value="1"/>
</dbReference>
<feature type="domain" description="FAS1-like dehydratase" evidence="2">
    <location>
        <begin position="78"/>
        <end position="140"/>
    </location>
</feature>